<dbReference type="InterPro" id="IPR039294">
    <property type="entry name" value="EIF1AD"/>
</dbReference>
<evidence type="ECO:0000256" key="2">
    <source>
        <dbReference type="ARBA" id="ARBA00022884"/>
    </source>
</evidence>
<dbReference type="Pfam" id="PF01176">
    <property type="entry name" value="eIF-1a"/>
    <property type="match status" value="1"/>
</dbReference>
<dbReference type="Proteomes" id="UP000664534">
    <property type="component" value="Unassembled WGS sequence"/>
</dbReference>
<keyword evidence="2" id="KW-0694">RNA-binding</keyword>
<proteinExistence type="inferred from homology"/>
<dbReference type="GO" id="GO:0003743">
    <property type="term" value="F:translation initiation factor activity"/>
    <property type="evidence" value="ECO:0007669"/>
    <property type="project" value="InterPro"/>
</dbReference>
<dbReference type="InterPro" id="IPR012340">
    <property type="entry name" value="NA-bd_OB-fold"/>
</dbReference>
<evidence type="ECO:0000256" key="1">
    <source>
        <dbReference type="ARBA" id="ARBA00007340"/>
    </source>
</evidence>
<evidence type="ECO:0000313" key="6">
    <source>
        <dbReference type="Proteomes" id="UP000664534"/>
    </source>
</evidence>
<dbReference type="EMBL" id="CAJPDT010000012">
    <property type="protein sequence ID" value="CAF9913672.1"/>
    <property type="molecule type" value="Genomic_DNA"/>
</dbReference>
<feature type="domain" description="S1-like" evidence="4">
    <location>
        <begin position="26"/>
        <end position="92"/>
    </location>
</feature>
<evidence type="ECO:0000256" key="3">
    <source>
        <dbReference type="SAM" id="MobiDB-lite"/>
    </source>
</evidence>
<dbReference type="InterPro" id="IPR001253">
    <property type="entry name" value="TIF_eIF-1A"/>
</dbReference>
<dbReference type="Gene3D" id="2.40.50.140">
    <property type="entry name" value="Nucleic acid-binding proteins"/>
    <property type="match status" value="1"/>
</dbReference>
<dbReference type="InterPro" id="IPR006196">
    <property type="entry name" value="RNA-binding_domain_S1_IF1"/>
</dbReference>
<comment type="similarity">
    <text evidence="1">Belongs to the EIF1AD family.</text>
</comment>
<comment type="caution">
    <text evidence="5">The sequence shown here is derived from an EMBL/GenBank/DDBJ whole genome shotgun (WGS) entry which is preliminary data.</text>
</comment>
<gene>
    <name evidence="5" type="ORF">IMSHALPRED_001410</name>
</gene>
<dbReference type="SUPFAM" id="SSF50249">
    <property type="entry name" value="Nucleic acid-binding proteins"/>
    <property type="match status" value="1"/>
</dbReference>
<dbReference type="GO" id="GO:0005634">
    <property type="term" value="C:nucleus"/>
    <property type="evidence" value="ECO:0007669"/>
    <property type="project" value="TreeGrafter"/>
</dbReference>
<sequence length="139" mass="15628">MGKPKRNLLATAAETSSPPAILDEDHIIALVKKAEGNNLYSVELPSGTKPLLVELPSRFRSQIWIKRGGYVVVDRSAFDDRENKLGGEIVNVVRDEKQWRKQAYWPPEFVKKPTYLDDSEDDESTAGKMPPAQKSDSEE</sequence>
<name>A0A8H3I3J2_9LECA</name>
<dbReference type="AlphaFoldDB" id="A0A8H3I3J2"/>
<dbReference type="SMART" id="SM00652">
    <property type="entry name" value="eIF1a"/>
    <property type="match status" value="1"/>
</dbReference>
<feature type="region of interest" description="Disordered" evidence="3">
    <location>
        <begin position="112"/>
        <end position="139"/>
    </location>
</feature>
<reference evidence="5" key="1">
    <citation type="submission" date="2021-03" db="EMBL/GenBank/DDBJ databases">
        <authorList>
            <person name="Tagirdzhanova G."/>
        </authorList>
    </citation>
    <scope>NUCLEOTIDE SEQUENCE</scope>
</reference>
<dbReference type="OrthoDB" id="1738325at2759"/>
<dbReference type="PANTHER" id="PTHR21641:SF0">
    <property type="entry name" value="RNA-BINDING PROTEIN EIF1AD-RELATED"/>
    <property type="match status" value="1"/>
</dbReference>
<dbReference type="PANTHER" id="PTHR21641">
    <property type="entry name" value="TRANSLATION INITIATION FACTOR-RELATED"/>
    <property type="match status" value="1"/>
</dbReference>
<accession>A0A8H3I3J2</accession>
<dbReference type="GO" id="GO:0003723">
    <property type="term" value="F:RNA binding"/>
    <property type="evidence" value="ECO:0007669"/>
    <property type="project" value="UniProtKB-KW"/>
</dbReference>
<evidence type="ECO:0000259" key="4">
    <source>
        <dbReference type="Pfam" id="PF01176"/>
    </source>
</evidence>
<evidence type="ECO:0000313" key="5">
    <source>
        <dbReference type="EMBL" id="CAF9913672.1"/>
    </source>
</evidence>
<protein>
    <recommendedName>
        <fullName evidence="4">S1-like domain-containing protein</fullName>
    </recommendedName>
</protein>
<keyword evidence="6" id="KW-1185">Reference proteome</keyword>
<organism evidence="5 6">
    <name type="scientific">Imshaugia aleurites</name>
    <dbReference type="NCBI Taxonomy" id="172621"/>
    <lineage>
        <taxon>Eukaryota</taxon>
        <taxon>Fungi</taxon>
        <taxon>Dikarya</taxon>
        <taxon>Ascomycota</taxon>
        <taxon>Pezizomycotina</taxon>
        <taxon>Lecanoromycetes</taxon>
        <taxon>OSLEUM clade</taxon>
        <taxon>Lecanoromycetidae</taxon>
        <taxon>Lecanorales</taxon>
        <taxon>Lecanorineae</taxon>
        <taxon>Parmeliaceae</taxon>
        <taxon>Imshaugia</taxon>
    </lineage>
</organism>